<evidence type="ECO:0000256" key="1">
    <source>
        <dbReference type="SAM" id="Phobius"/>
    </source>
</evidence>
<sequence length="117" mass="11768">MASMAFDPKPRDLLRAMALAAVFIVAVIVVLVVADPAGAALQGAAGGGSGNSGGFARFVQFINRLADYTIPVGAAFSVLGLIWGGLLFQAGDQRAGRVLGFVALGVGIVLLSKPIAA</sequence>
<feature type="transmembrane region" description="Helical" evidence="1">
    <location>
        <begin position="12"/>
        <end position="34"/>
    </location>
</feature>
<reference evidence="3" key="1">
    <citation type="submission" date="2021-11" db="EMBL/GenBank/DDBJ databases">
        <title>Cultivation dependent microbiological survey of springs from the worlds oldest radium mine currently devoted to the extraction of radon-saturated water.</title>
        <authorList>
            <person name="Kapinusova G."/>
            <person name="Smrhova T."/>
            <person name="Strejcek M."/>
            <person name="Suman J."/>
            <person name="Jani K."/>
            <person name="Pajer P."/>
            <person name="Uhlik O."/>
        </authorList>
    </citation>
    <scope>NUCLEOTIDE SEQUENCE [LARGE SCALE GENOMIC DNA]</scope>
    <source>
        <strain evidence="3">J379</strain>
    </source>
</reference>
<accession>A0ABY5PKA1</accession>
<keyword evidence="1" id="KW-0812">Transmembrane</keyword>
<dbReference type="RefSeq" id="WP_353865579.1">
    <property type="nucleotide sequence ID" value="NZ_CP088295.1"/>
</dbReference>
<keyword evidence="1" id="KW-0472">Membrane</keyword>
<feature type="transmembrane region" description="Helical" evidence="1">
    <location>
        <begin position="98"/>
        <end position="116"/>
    </location>
</feature>
<proteinExistence type="predicted"/>
<evidence type="ECO:0000313" key="3">
    <source>
        <dbReference type="Proteomes" id="UP001058860"/>
    </source>
</evidence>
<keyword evidence="3" id="KW-1185">Reference proteome</keyword>
<dbReference type="EMBL" id="CP088295">
    <property type="protein sequence ID" value="UUY05113.1"/>
    <property type="molecule type" value="Genomic_DNA"/>
</dbReference>
<gene>
    <name evidence="2" type="ORF">LRS13_06180</name>
</gene>
<feature type="transmembrane region" description="Helical" evidence="1">
    <location>
        <begin position="68"/>
        <end position="86"/>
    </location>
</feature>
<protein>
    <recommendedName>
        <fullName evidence="4">TrbC/VIRB2 family protein</fullName>
    </recommendedName>
</protein>
<organism evidence="2 3">
    <name type="scientific">Svornostia abyssi</name>
    <dbReference type="NCBI Taxonomy" id="2898438"/>
    <lineage>
        <taxon>Bacteria</taxon>
        <taxon>Bacillati</taxon>
        <taxon>Actinomycetota</taxon>
        <taxon>Thermoleophilia</taxon>
        <taxon>Solirubrobacterales</taxon>
        <taxon>Baekduiaceae</taxon>
        <taxon>Svornostia</taxon>
    </lineage>
</organism>
<dbReference type="Proteomes" id="UP001058860">
    <property type="component" value="Chromosome"/>
</dbReference>
<name>A0ABY5PKA1_9ACTN</name>
<evidence type="ECO:0008006" key="4">
    <source>
        <dbReference type="Google" id="ProtNLM"/>
    </source>
</evidence>
<keyword evidence="1" id="KW-1133">Transmembrane helix</keyword>
<evidence type="ECO:0000313" key="2">
    <source>
        <dbReference type="EMBL" id="UUY05113.1"/>
    </source>
</evidence>